<dbReference type="PANTHER" id="PTHR44051">
    <property type="entry name" value="GLUTATHIONE S-TRANSFERASE-RELATED"/>
    <property type="match status" value="1"/>
</dbReference>
<dbReference type="RefSeq" id="WP_198884481.1">
    <property type="nucleotide sequence ID" value="NZ_JAEKJA010000032.1"/>
</dbReference>
<dbReference type="Proteomes" id="UP000609531">
    <property type="component" value="Unassembled WGS sequence"/>
</dbReference>
<proteinExistence type="predicted"/>
<dbReference type="SUPFAM" id="SSF52833">
    <property type="entry name" value="Thioredoxin-like"/>
    <property type="match status" value="1"/>
</dbReference>
<dbReference type="InterPro" id="IPR036282">
    <property type="entry name" value="Glutathione-S-Trfase_C_sf"/>
</dbReference>
<evidence type="ECO:0000259" key="1">
    <source>
        <dbReference type="PROSITE" id="PS50404"/>
    </source>
</evidence>
<dbReference type="SFLD" id="SFLDG01150">
    <property type="entry name" value="Main.1:_Beta-like"/>
    <property type="match status" value="1"/>
</dbReference>
<name>A0A934IV37_9HYPH</name>
<evidence type="ECO:0000259" key="2">
    <source>
        <dbReference type="PROSITE" id="PS50405"/>
    </source>
</evidence>
<reference evidence="3" key="1">
    <citation type="submission" date="2020-12" db="EMBL/GenBank/DDBJ databases">
        <title>Bacterial taxonomy.</title>
        <authorList>
            <person name="Pan X."/>
        </authorList>
    </citation>
    <scope>NUCLEOTIDE SEQUENCE</scope>
    <source>
        <strain evidence="3">B2012</strain>
    </source>
</reference>
<dbReference type="SUPFAM" id="SSF47616">
    <property type="entry name" value="GST C-terminal domain-like"/>
    <property type="match status" value="1"/>
</dbReference>
<dbReference type="AlphaFoldDB" id="A0A934IV37"/>
<dbReference type="Pfam" id="PF00043">
    <property type="entry name" value="GST_C"/>
    <property type="match status" value="1"/>
</dbReference>
<dbReference type="CDD" id="cd03047">
    <property type="entry name" value="GST_N_2"/>
    <property type="match status" value="1"/>
</dbReference>
<dbReference type="PANTHER" id="PTHR44051:SF19">
    <property type="entry name" value="DISULFIDE-BOND OXIDOREDUCTASE YFCG"/>
    <property type="match status" value="1"/>
</dbReference>
<evidence type="ECO:0000313" key="3">
    <source>
        <dbReference type="EMBL" id="MBJ3778575.1"/>
    </source>
</evidence>
<dbReference type="SFLD" id="SFLDG00358">
    <property type="entry name" value="Main_(cytGST)"/>
    <property type="match status" value="1"/>
</dbReference>
<evidence type="ECO:0000313" key="4">
    <source>
        <dbReference type="Proteomes" id="UP000609531"/>
    </source>
</evidence>
<dbReference type="InterPro" id="IPR036249">
    <property type="entry name" value="Thioredoxin-like_sf"/>
</dbReference>
<comment type="caution">
    <text evidence="3">The sequence shown here is derived from an EMBL/GenBank/DDBJ whole genome shotgun (WGS) entry which is preliminary data.</text>
</comment>
<accession>A0A934IV37</accession>
<dbReference type="EMBL" id="JAEKJA010000032">
    <property type="protein sequence ID" value="MBJ3778575.1"/>
    <property type="molecule type" value="Genomic_DNA"/>
</dbReference>
<dbReference type="InterPro" id="IPR004046">
    <property type="entry name" value="GST_C"/>
</dbReference>
<organism evidence="3 4">
    <name type="scientific">Acuticoccus mangrovi</name>
    <dbReference type="NCBI Taxonomy" id="2796142"/>
    <lineage>
        <taxon>Bacteria</taxon>
        <taxon>Pseudomonadati</taxon>
        <taxon>Pseudomonadota</taxon>
        <taxon>Alphaproteobacteria</taxon>
        <taxon>Hyphomicrobiales</taxon>
        <taxon>Amorphaceae</taxon>
        <taxon>Acuticoccus</taxon>
    </lineage>
</organism>
<dbReference type="InterPro" id="IPR010987">
    <property type="entry name" value="Glutathione-S-Trfase_C-like"/>
</dbReference>
<dbReference type="InterPro" id="IPR040079">
    <property type="entry name" value="Glutathione_S-Trfase"/>
</dbReference>
<protein>
    <submittedName>
        <fullName evidence="3">Glutathione S-transferase family protein</fullName>
    </submittedName>
</protein>
<dbReference type="SFLD" id="SFLDS00019">
    <property type="entry name" value="Glutathione_Transferase_(cytos"/>
    <property type="match status" value="1"/>
</dbReference>
<dbReference type="InterPro" id="IPR004045">
    <property type="entry name" value="Glutathione_S-Trfase_N"/>
</dbReference>
<gene>
    <name evidence="3" type="ORF">JCR33_22935</name>
</gene>
<dbReference type="PROSITE" id="PS50405">
    <property type="entry name" value="GST_CTER"/>
    <property type="match status" value="1"/>
</dbReference>
<sequence>MLTVWGRATSSNVQKVMWAVGELGLPHRRHDVGGVHGGLDAPDFAARTPHRLVPVVEWPDGTVMWESNAIVRRLALLDPDRRLWPADAAAGAAADMWAEWAHHALQRPLIALFWAFVRTRPAERDAALIAALHRETVAALRAAEPILAARPFLAGDRFTIADINFGHLLFRYHTMAIERPPLPALAQYYEGLTRRPAYRAHVMVDYSSLVPTP</sequence>
<dbReference type="Gene3D" id="3.40.30.10">
    <property type="entry name" value="Glutaredoxin"/>
    <property type="match status" value="1"/>
</dbReference>
<feature type="domain" description="GST C-terminal" evidence="2">
    <location>
        <begin position="87"/>
        <end position="213"/>
    </location>
</feature>
<feature type="domain" description="GST N-terminal" evidence="1">
    <location>
        <begin position="1"/>
        <end position="82"/>
    </location>
</feature>
<dbReference type="Gene3D" id="1.20.1050.10">
    <property type="match status" value="1"/>
</dbReference>
<keyword evidence="4" id="KW-1185">Reference proteome</keyword>
<dbReference type="PROSITE" id="PS50404">
    <property type="entry name" value="GST_NTER"/>
    <property type="match status" value="1"/>
</dbReference>
<dbReference type="Pfam" id="PF13409">
    <property type="entry name" value="GST_N_2"/>
    <property type="match status" value="1"/>
</dbReference>